<sequence length="136" mass="14866">MTEQIAIRVPDGTKAKIRALSQSDETMTATLLRALGGLADSGESPISATNNPDLREQIAALTGRVAVLEKMPSPIGQKTAFMQKDESAEYPPAVRMMALWLKSQRKSNAEIRSAIYEACGRAPSLKHISTALRRWQ</sequence>
<dbReference type="EMBL" id="SMAO01000005">
    <property type="protein sequence ID" value="TCT20640.1"/>
    <property type="molecule type" value="Genomic_DNA"/>
</dbReference>
<gene>
    <name evidence="1" type="ORF">EDC35_10579</name>
</gene>
<dbReference type="AlphaFoldDB" id="A0A4R3MVS1"/>
<keyword evidence="2" id="KW-1185">Reference proteome</keyword>
<organism evidence="1 2">
    <name type="scientific">Thiobaca trueperi</name>
    <dbReference type="NCBI Taxonomy" id="127458"/>
    <lineage>
        <taxon>Bacteria</taxon>
        <taxon>Pseudomonadati</taxon>
        <taxon>Pseudomonadota</taxon>
        <taxon>Gammaproteobacteria</taxon>
        <taxon>Chromatiales</taxon>
        <taxon>Chromatiaceae</taxon>
        <taxon>Thiobaca</taxon>
    </lineage>
</organism>
<evidence type="ECO:0000313" key="2">
    <source>
        <dbReference type="Proteomes" id="UP000295717"/>
    </source>
</evidence>
<evidence type="ECO:0000313" key="1">
    <source>
        <dbReference type="EMBL" id="TCT20640.1"/>
    </source>
</evidence>
<dbReference type="RefSeq" id="WP_165903410.1">
    <property type="nucleotide sequence ID" value="NZ_SMAO01000005.1"/>
</dbReference>
<protein>
    <submittedName>
        <fullName evidence="1">Uncharacterized protein</fullName>
    </submittedName>
</protein>
<comment type="caution">
    <text evidence="1">The sequence shown here is derived from an EMBL/GenBank/DDBJ whole genome shotgun (WGS) entry which is preliminary data.</text>
</comment>
<name>A0A4R3MVS1_9GAMM</name>
<reference evidence="1 2" key="1">
    <citation type="submission" date="2019-03" db="EMBL/GenBank/DDBJ databases">
        <title>Genomic Encyclopedia of Type Strains, Phase IV (KMG-IV): sequencing the most valuable type-strain genomes for metagenomic binning, comparative biology and taxonomic classification.</title>
        <authorList>
            <person name="Goeker M."/>
        </authorList>
    </citation>
    <scope>NUCLEOTIDE SEQUENCE [LARGE SCALE GENOMIC DNA]</scope>
    <source>
        <strain evidence="1 2">DSM 13587</strain>
    </source>
</reference>
<accession>A0A4R3MVS1</accession>
<proteinExistence type="predicted"/>
<dbReference type="Proteomes" id="UP000295717">
    <property type="component" value="Unassembled WGS sequence"/>
</dbReference>